<dbReference type="Pfam" id="PF00196">
    <property type="entry name" value="GerE"/>
    <property type="match status" value="1"/>
</dbReference>
<dbReference type="Gene3D" id="3.30.450.80">
    <property type="entry name" value="Transcription factor LuxR-like, autoinducer-binding domain"/>
    <property type="match status" value="1"/>
</dbReference>
<dbReference type="GO" id="GO:0003677">
    <property type="term" value="F:DNA binding"/>
    <property type="evidence" value="ECO:0007669"/>
    <property type="project" value="UniProtKB-KW"/>
</dbReference>
<dbReference type="SMART" id="SM00421">
    <property type="entry name" value="HTH_LUXR"/>
    <property type="match status" value="1"/>
</dbReference>
<dbReference type="PRINTS" id="PR00038">
    <property type="entry name" value="HTHLUXR"/>
</dbReference>
<evidence type="ECO:0000259" key="4">
    <source>
        <dbReference type="PROSITE" id="PS50043"/>
    </source>
</evidence>
<dbReference type="PROSITE" id="PS00622">
    <property type="entry name" value="HTH_LUXR_1"/>
    <property type="match status" value="1"/>
</dbReference>
<dbReference type="PANTHER" id="PTHR44688">
    <property type="entry name" value="DNA-BINDING TRANSCRIPTIONAL ACTIVATOR DEVR_DOSR"/>
    <property type="match status" value="1"/>
</dbReference>
<dbReference type="RefSeq" id="WP_196104987.1">
    <property type="nucleotide sequence ID" value="NZ_CP064942.1"/>
</dbReference>
<dbReference type="Proteomes" id="UP000594800">
    <property type="component" value="Chromosome"/>
</dbReference>
<dbReference type="Gene3D" id="1.10.10.10">
    <property type="entry name" value="Winged helix-like DNA-binding domain superfamily/Winged helix DNA-binding domain"/>
    <property type="match status" value="1"/>
</dbReference>
<protein>
    <submittedName>
        <fullName evidence="5">Autoinducer binding domain-containing protein</fullName>
    </submittedName>
</protein>
<name>A0A7S9LVY6_9RHOB</name>
<keyword evidence="2" id="KW-0238">DNA-binding</keyword>
<dbReference type="PANTHER" id="PTHR44688:SF16">
    <property type="entry name" value="DNA-BINDING TRANSCRIPTIONAL ACTIVATOR DEVR_DOSR"/>
    <property type="match status" value="1"/>
</dbReference>
<dbReference type="SUPFAM" id="SSF46894">
    <property type="entry name" value="C-terminal effector domain of the bipartite response regulators"/>
    <property type="match status" value="1"/>
</dbReference>
<dbReference type="PROSITE" id="PS50043">
    <property type="entry name" value="HTH_LUXR_2"/>
    <property type="match status" value="1"/>
</dbReference>
<dbReference type="KEGG" id="poz:I0K15_08360"/>
<dbReference type="InterPro" id="IPR000792">
    <property type="entry name" value="Tscrpt_reg_LuxR_C"/>
</dbReference>
<keyword evidence="6" id="KW-1185">Reference proteome</keyword>
<evidence type="ECO:0000256" key="3">
    <source>
        <dbReference type="ARBA" id="ARBA00023163"/>
    </source>
</evidence>
<dbReference type="InterPro" id="IPR016032">
    <property type="entry name" value="Sig_transdc_resp-reg_C-effctor"/>
</dbReference>
<gene>
    <name evidence="5" type="ORF">I0K15_08360</name>
</gene>
<feature type="domain" description="HTH luxR-type" evidence="4">
    <location>
        <begin position="183"/>
        <end position="243"/>
    </location>
</feature>
<accession>A0A7S9LVY6</accession>
<reference evidence="5 6" key="1">
    <citation type="submission" date="2020-11" db="EMBL/GenBank/DDBJ databases">
        <title>Description of Pontivivens ytuae sp. nov. isolated from deep sea sediment of Mariana Trench.</title>
        <authorList>
            <person name="Wang Z."/>
            <person name="Sun Q.-L."/>
            <person name="Xu X.-D."/>
            <person name="Tang Y.-Z."/>
            <person name="Zhang J."/>
        </authorList>
    </citation>
    <scope>NUCLEOTIDE SEQUENCE [LARGE SCALE GENOMIC DNA]</scope>
    <source>
        <strain evidence="5 6">MT2928</strain>
    </source>
</reference>
<dbReference type="AlphaFoldDB" id="A0A7S9LVY6"/>
<sequence>MPNVLQRLTDAASRLAASPADEIWWVADALVRERGANAINACDIDVELESPLWVRSSMHDTWLMDYLAQGFMAIDPLILGAAQSTGSNWLDAGHMTREMTFSPLAYELNHQVKDAGYAVIQAETFAAPGPGVRRLVTVAFGKNAEQSGRANRDEMRLLMALISSHLAPPAAPDEPGMFTAFRSTLTVREHDVLCMLANGMRNDAVAHRLGIAEVTVRKHVLSARAKLGAATREQAIALALRSGQLAL</sequence>
<evidence type="ECO:0000256" key="2">
    <source>
        <dbReference type="ARBA" id="ARBA00023125"/>
    </source>
</evidence>
<dbReference type="EMBL" id="CP064942">
    <property type="protein sequence ID" value="QPH55725.1"/>
    <property type="molecule type" value="Genomic_DNA"/>
</dbReference>
<dbReference type="GO" id="GO:0006355">
    <property type="term" value="P:regulation of DNA-templated transcription"/>
    <property type="evidence" value="ECO:0007669"/>
    <property type="project" value="InterPro"/>
</dbReference>
<organism evidence="5 6">
    <name type="scientific">Pontivivens ytuae</name>
    <dbReference type="NCBI Taxonomy" id="2789856"/>
    <lineage>
        <taxon>Bacteria</taxon>
        <taxon>Pseudomonadati</taxon>
        <taxon>Pseudomonadota</taxon>
        <taxon>Alphaproteobacteria</taxon>
        <taxon>Rhodobacterales</taxon>
        <taxon>Paracoccaceae</taxon>
        <taxon>Pontivivens</taxon>
    </lineage>
</organism>
<dbReference type="CDD" id="cd06170">
    <property type="entry name" value="LuxR_C_like"/>
    <property type="match status" value="1"/>
</dbReference>
<proteinExistence type="predicted"/>
<dbReference type="SUPFAM" id="SSF75516">
    <property type="entry name" value="Pheromone-binding domain of LuxR-like quorum-sensing transcription factors"/>
    <property type="match status" value="1"/>
</dbReference>
<keyword evidence="3" id="KW-0804">Transcription</keyword>
<keyword evidence="1" id="KW-0805">Transcription regulation</keyword>
<evidence type="ECO:0000313" key="6">
    <source>
        <dbReference type="Proteomes" id="UP000594800"/>
    </source>
</evidence>
<dbReference type="Pfam" id="PF03472">
    <property type="entry name" value="Autoind_bind"/>
    <property type="match status" value="1"/>
</dbReference>
<dbReference type="InterPro" id="IPR036693">
    <property type="entry name" value="TF_LuxR_autoind-bd_dom_sf"/>
</dbReference>
<evidence type="ECO:0000313" key="5">
    <source>
        <dbReference type="EMBL" id="QPH55725.1"/>
    </source>
</evidence>
<evidence type="ECO:0000256" key="1">
    <source>
        <dbReference type="ARBA" id="ARBA00023015"/>
    </source>
</evidence>
<dbReference type="InterPro" id="IPR036388">
    <property type="entry name" value="WH-like_DNA-bd_sf"/>
</dbReference>
<dbReference type="InterPro" id="IPR005143">
    <property type="entry name" value="TF_LuxR_autoind-bd_dom"/>
</dbReference>